<dbReference type="PANTHER" id="PTHR33204">
    <property type="entry name" value="TRANSCRIPTIONAL REGULATOR, MARR FAMILY"/>
    <property type="match status" value="1"/>
</dbReference>
<proteinExistence type="predicted"/>
<protein>
    <submittedName>
        <fullName evidence="5">Transcriptional regulator</fullName>
    </submittedName>
</protein>
<comment type="caution">
    <text evidence="5">The sequence shown here is derived from an EMBL/GenBank/DDBJ whole genome shotgun (WGS) entry which is preliminary data.</text>
</comment>
<dbReference type="STRING" id="1907941.BKE30_00985"/>
<dbReference type="Gene3D" id="1.10.10.10">
    <property type="entry name" value="Winged helix-like DNA-binding domain superfamily/Winged helix DNA-binding domain"/>
    <property type="match status" value="1"/>
</dbReference>
<sequence length="122" mass="14071">MICHTAQEVTMTITPKEYQCPMMQFVNLISGKWSIPIVYRLIIIDEPVRFGELLKHLAPVTQKELTKHLRAFEEKGLVQRTVYAEIPPRVEYEITALGKTLKQPLAGLAVWMEQHAAYLLHK</sequence>
<gene>
    <name evidence="5" type="ORF">BKE30_00985</name>
</gene>
<accession>A0A1S8CY33</accession>
<dbReference type="InterPro" id="IPR036388">
    <property type="entry name" value="WH-like_DNA-bd_sf"/>
</dbReference>
<keyword evidence="6" id="KW-1185">Reference proteome</keyword>
<keyword evidence="2" id="KW-0238">DNA-binding</keyword>
<dbReference type="GO" id="GO:0003677">
    <property type="term" value="F:DNA binding"/>
    <property type="evidence" value="ECO:0007669"/>
    <property type="project" value="UniProtKB-KW"/>
</dbReference>
<evidence type="ECO:0000313" key="6">
    <source>
        <dbReference type="Proteomes" id="UP000192132"/>
    </source>
</evidence>
<keyword evidence="3" id="KW-0804">Transcription</keyword>
<evidence type="ECO:0000259" key="4">
    <source>
        <dbReference type="PROSITE" id="PS51118"/>
    </source>
</evidence>
<dbReference type="SUPFAM" id="SSF46785">
    <property type="entry name" value="Winged helix' DNA-binding domain"/>
    <property type="match status" value="1"/>
</dbReference>
<organism evidence="5 6">
    <name type="scientific">Alkanindiges hydrocarboniclasticus</name>
    <dbReference type="NCBI Taxonomy" id="1907941"/>
    <lineage>
        <taxon>Bacteria</taxon>
        <taxon>Pseudomonadati</taxon>
        <taxon>Pseudomonadota</taxon>
        <taxon>Gammaproteobacteria</taxon>
        <taxon>Moraxellales</taxon>
        <taxon>Moraxellaceae</taxon>
        <taxon>Alkanindiges</taxon>
    </lineage>
</organism>
<name>A0A1S8CY33_9GAMM</name>
<dbReference type="AlphaFoldDB" id="A0A1S8CY33"/>
<feature type="domain" description="HTH hxlR-type" evidence="4">
    <location>
        <begin position="20"/>
        <end position="120"/>
    </location>
</feature>
<dbReference type="Proteomes" id="UP000192132">
    <property type="component" value="Unassembled WGS sequence"/>
</dbReference>
<dbReference type="EMBL" id="MLCN01000003">
    <property type="protein sequence ID" value="ONG42109.1"/>
    <property type="molecule type" value="Genomic_DNA"/>
</dbReference>
<dbReference type="Pfam" id="PF01638">
    <property type="entry name" value="HxlR"/>
    <property type="match status" value="1"/>
</dbReference>
<evidence type="ECO:0000256" key="1">
    <source>
        <dbReference type="ARBA" id="ARBA00023015"/>
    </source>
</evidence>
<evidence type="ECO:0000256" key="3">
    <source>
        <dbReference type="ARBA" id="ARBA00023163"/>
    </source>
</evidence>
<dbReference type="InterPro" id="IPR002577">
    <property type="entry name" value="HTH_HxlR"/>
</dbReference>
<reference evidence="5 6" key="1">
    <citation type="submission" date="2016-10" db="EMBL/GenBank/DDBJ databases">
        <title>Draft Genome sequence of Alkanindiges sp. strain H1.</title>
        <authorList>
            <person name="Subhash Y."/>
            <person name="Lee S."/>
        </authorList>
    </citation>
    <scope>NUCLEOTIDE SEQUENCE [LARGE SCALE GENOMIC DNA]</scope>
    <source>
        <strain evidence="5 6">H1</strain>
    </source>
</reference>
<evidence type="ECO:0000256" key="2">
    <source>
        <dbReference type="ARBA" id="ARBA00023125"/>
    </source>
</evidence>
<dbReference type="PANTHER" id="PTHR33204:SF29">
    <property type="entry name" value="TRANSCRIPTIONAL REGULATOR"/>
    <property type="match status" value="1"/>
</dbReference>
<evidence type="ECO:0000313" key="5">
    <source>
        <dbReference type="EMBL" id="ONG42109.1"/>
    </source>
</evidence>
<keyword evidence="1" id="KW-0805">Transcription regulation</keyword>
<dbReference type="InterPro" id="IPR036390">
    <property type="entry name" value="WH_DNA-bd_sf"/>
</dbReference>
<dbReference type="PROSITE" id="PS51118">
    <property type="entry name" value="HTH_HXLR"/>
    <property type="match status" value="1"/>
</dbReference>